<evidence type="ECO:0000313" key="4">
    <source>
        <dbReference type="Proteomes" id="UP000187406"/>
    </source>
</evidence>
<accession>A0A1Q3DCU2</accession>
<keyword evidence="2" id="KW-0460">Magnesium</keyword>
<sequence>ETARAIALACRILKSGEEAAEPNRIEGAVFRALSDTEKEEIVEKISQSSPNDKLVLVQALKRRGHIVGVIGDGTNAAHALHEFWQCFTFLL</sequence>
<proteinExistence type="predicted"/>
<evidence type="ECO:0000256" key="2">
    <source>
        <dbReference type="ARBA" id="ARBA00022842"/>
    </source>
</evidence>
<reference evidence="4" key="1">
    <citation type="submission" date="2016-04" db="EMBL/GenBank/DDBJ databases">
        <title>Cephalotus genome sequencing.</title>
        <authorList>
            <person name="Fukushima K."/>
            <person name="Hasebe M."/>
            <person name="Fang X."/>
        </authorList>
    </citation>
    <scope>NUCLEOTIDE SEQUENCE [LARGE SCALE GENOMIC DNA]</scope>
    <source>
        <strain evidence="4">cv. St1</strain>
    </source>
</reference>
<keyword evidence="4" id="KW-1185">Reference proteome</keyword>
<dbReference type="GO" id="GO:0005388">
    <property type="term" value="F:P-type calcium transporter activity"/>
    <property type="evidence" value="ECO:0007669"/>
    <property type="project" value="TreeGrafter"/>
</dbReference>
<dbReference type="EMBL" id="BDDD01006119">
    <property type="protein sequence ID" value="GAV90297.1"/>
    <property type="molecule type" value="Genomic_DNA"/>
</dbReference>
<dbReference type="OrthoDB" id="3352408at2759"/>
<dbReference type="SUPFAM" id="SSF56784">
    <property type="entry name" value="HAD-like"/>
    <property type="match status" value="1"/>
</dbReference>
<gene>
    <name evidence="3" type="ORF">CFOL_v3_33706</name>
</gene>
<dbReference type="InterPro" id="IPR023214">
    <property type="entry name" value="HAD_sf"/>
</dbReference>
<dbReference type="GO" id="GO:0005886">
    <property type="term" value="C:plasma membrane"/>
    <property type="evidence" value="ECO:0007669"/>
    <property type="project" value="TreeGrafter"/>
</dbReference>
<evidence type="ECO:0000256" key="1">
    <source>
        <dbReference type="ARBA" id="ARBA00004127"/>
    </source>
</evidence>
<dbReference type="Gene3D" id="3.40.50.1000">
    <property type="entry name" value="HAD superfamily/HAD-like"/>
    <property type="match status" value="1"/>
</dbReference>
<comment type="caution">
    <text evidence="3">The sequence shown here is derived from an EMBL/GenBank/DDBJ whole genome shotgun (WGS) entry which is preliminary data.</text>
</comment>
<organism evidence="3 4">
    <name type="scientific">Cephalotus follicularis</name>
    <name type="common">Albany pitcher plant</name>
    <dbReference type="NCBI Taxonomy" id="3775"/>
    <lineage>
        <taxon>Eukaryota</taxon>
        <taxon>Viridiplantae</taxon>
        <taxon>Streptophyta</taxon>
        <taxon>Embryophyta</taxon>
        <taxon>Tracheophyta</taxon>
        <taxon>Spermatophyta</taxon>
        <taxon>Magnoliopsida</taxon>
        <taxon>eudicotyledons</taxon>
        <taxon>Gunneridae</taxon>
        <taxon>Pentapetalae</taxon>
        <taxon>rosids</taxon>
        <taxon>fabids</taxon>
        <taxon>Oxalidales</taxon>
        <taxon>Cephalotaceae</taxon>
        <taxon>Cephalotus</taxon>
    </lineage>
</organism>
<dbReference type="InterPro" id="IPR036412">
    <property type="entry name" value="HAD-like_sf"/>
</dbReference>
<comment type="subcellular location">
    <subcellularLocation>
        <location evidence="1">Endomembrane system</location>
        <topology evidence="1">Multi-pass membrane protein</topology>
    </subcellularLocation>
</comment>
<name>A0A1Q3DCU2_CEPFO</name>
<dbReference type="STRING" id="3775.A0A1Q3DCU2"/>
<dbReference type="PANTHER" id="PTHR24093">
    <property type="entry name" value="CATION TRANSPORTING ATPASE"/>
    <property type="match status" value="1"/>
</dbReference>
<feature type="non-terminal residue" evidence="3">
    <location>
        <position position="1"/>
    </location>
</feature>
<dbReference type="PANTHER" id="PTHR24093:SF369">
    <property type="entry name" value="CALCIUM-TRANSPORTING ATPASE"/>
    <property type="match status" value="1"/>
</dbReference>
<dbReference type="Proteomes" id="UP000187406">
    <property type="component" value="Unassembled WGS sequence"/>
</dbReference>
<evidence type="ECO:0000313" key="3">
    <source>
        <dbReference type="EMBL" id="GAV90297.1"/>
    </source>
</evidence>
<dbReference type="GO" id="GO:0012505">
    <property type="term" value="C:endomembrane system"/>
    <property type="evidence" value="ECO:0007669"/>
    <property type="project" value="UniProtKB-SubCell"/>
</dbReference>
<dbReference type="InParanoid" id="A0A1Q3DCU2"/>
<dbReference type="AlphaFoldDB" id="A0A1Q3DCU2"/>
<protein>
    <submittedName>
        <fullName evidence="3">Uncharacterized protein</fullName>
    </submittedName>
</protein>